<evidence type="ECO:0000313" key="3">
    <source>
        <dbReference type="Proteomes" id="UP000019116"/>
    </source>
</evidence>
<feature type="region of interest" description="Disordered" evidence="1">
    <location>
        <begin position="66"/>
        <end position="92"/>
    </location>
</feature>
<proteinExistence type="predicted"/>
<dbReference type="Gramene" id="TraesWEE_scaffold_058999_01G000100.1">
    <property type="protein sequence ID" value="TraesWEE_scaffold_058999_01G000100.1"/>
    <property type="gene ID" value="TraesWEE_scaffold_058999_01G000100"/>
</dbReference>
<dbReference type="Proteomes" id="UP000019116">
    <property type="component" value="Chromosome 1B"/>
</dbReference>
<dbReference type="Gramene" id="TraesJUL1B03G00246480.1">
    <property type="protein sequence ID" value="TraesJUL1B03G00246480.1.CDS1"/>
    <property type="gene ID" value="TraesJUL1B03G00246480"/>
</dbReference>
<dbReference type="Gramene" id="TraesROB_scaffold_062676_01G000100.1">
    <property type="protein sequence ID" value="TraesROB_scaffold_062676_01G000100.1"/>
    <property type="gene ID" value="TraesROB_scaffold_062676_01G000100"/>
</dbReference>
<evidence type="ECO:0000256" key="1">
    <source>
        <dbReference type="SAM" id="MobiDB-lite"/>
    </source>
</evidence>
<dbReference type="Gramene" id="TraesCS1B03G0387700.1">
    <property type="protein sequence ID" value="TraesCS1B03G0387700.1.CDS1"/>
    <property type="gene ID" value="TraesCS1B03G0387700"/>
</dbReference>
<keyword evidence="3" id="KW-1185">Reference proteome</keyword>
<dbReference type="Gramene" id="TraesCS1B02G141800.1">
    <property type="protein sequence ID" value="TraesCS1B02G141800.1.cds1"/>
    <property type="gene ID" value="TraesCS1B02G141800"/>
</dbReference>
<reference evidence="2" key="2">
    <citation type="submission" date="2018-10" db="UniProtKB">
        <authorList>
            <consortium name="EnsemblPlants"/>
        </authorList>
    </citation>
    <scope>IDENTIFICATION</scope>
</reference>
<name>A0A3B5YUA5_WHEAT</name>
<accession>A0A3B5YUA5</accession>
<organism evidence="2">
    <name type="scientific">Triticum aestivum</name>
    <name type="common">Wheat</name>
    <dbReference type="NCBI Taxonomy" id="4565"/>
    <lineage>
        <taxon>Eukaryota</taxon>
        <taxon>Viridiplantae</taxon>
        <taxon>Streptophyta</taxon>
        <taxon>Embryophyta</taxon>
        <taxon>Tracheophyta</taxon>
        <taxon>Spermatophyta</taxon>
        <taxon>Magnoliopsida</taxon>
        <taxon>Liliopsida</taxon>
        <taxon>Poales</taxon>
        <taxon>Poaceae</taxon>
        <taxon>BOP clade</taxon>
        <taxon>Pooideae</taxon>
        <taxon>Triticodae</taxon>
        <taxon>Triticeae</taxon>
        <taxon>Triticinae</taxon>
        <taxon>Triticum</taxon>
    </lineage>
</organism>
<evidence type="ECO:0000313" key="2">
    <source>
        <dbReference type="EnsemblPlants" id="TraesCS1B02G141800.1.cds1"/>
    </source>
</evidence>
<dbReference type="EnsemblPlants" id="TraesCS1B02G141800.1">
    <property type="protein sequence ID" value="TraesCS1B02G141800.1.cds1"/>
    <property type="gene ID" value="TraesCS1B02G141800"/>
</dbReference>
<reference evidence="2" key="1">
    <citation type="submission" date="2018-08" db="EMBL/GenBank/DDBJ databases">
        <authorList>
            <person name="Rossello M."/>
        </authorList>
    </citation>
    <scope>NUCLEOTIDE SEQUENCE [LARGE SCALE GENOMIC DNA]</scope>
    <source>
        <strain evidence="2">cv. Chinese Spring</strain>
    </source>
</reference>
<sequence>MAGSNSNAHGGNIMEEEFPKTRAAIGDVIEESIAAALQRMFGGRLPLAGNGDLHQHSPAASLVANNHRSRGHEDRHNGHGRAAGGHVDGTAIGGVERRRGNLVAPHDCGMHGGETCGQGHGLRGFAADHRQRAAHGGDDMYHEEHPNHNDEYVEMVDDESYSTPRFGAIFGHHGSPYDGRLGDDHHNKARVKLRNPSFTREEDPNAYFEWED</sequence>
<protein>
    <submittedName>
        <fullName evidence="2">Uncharacterized protein</fullName>
    </submittedName>
</protein>
<dbReference type="AlphaFoldDB" id="A0A3B5YUA5"/>